<comment type="caution">
    <text evidence="6">The sequence shown here is derived from an EMBL/GenBank/DDBJ whole genome shotgun (WGS) entry which is preliminary data.</text>
</comment>
<name>A0A9D2H3X9_9FIRM</name>
<evidence type="ECO:0000256" key="4">
    <source>
        <dbReference type="ARBA" id="ARBA00022679"/>
    </source>
</evidence>
<dbReference type="PANTHER" id="PTHR43179">
    <property type="entry name" value="RHAMNOSYLTRANSFERASE WBBL"/>
    <property type="match status" value="1"/>
</dbReference>
<accession>A0A9D2H3X9</accession>
<reference evidence="6" key="2">
    <citation type="submission" date="2021-04" db="EMBL/GenBank/DDBJ databases">
        <authorList>
            <person name="Gilroy R."/>
        </authorList>
    </citation>
    <scope>NUCLEOTIDE SEQUENCE</scope>
    <source>
        <strain evidence="6">CHK156-179</strain>
    </source>
</reference>
<evidence type="ECO:0000256" key="2">
    <source>
        <dbReference type="ARBA" id="ARBA00006739"/>
    </source>
</evidence>
<protein>
    <submittedName>
        <fullName evidence="6">Glycosyltransferase family 2 protein</fullName>
    </submittedName>
</protein>
<dbReference type="InterPro" id="IPR029044">
    <property type="entry name" value="Nucleotide-diphossugar_trans"/>
</dbReference>
<dbReference type="GO" id="GO:0016757">
    <property type="term" value="F:glycosyltransferase activity"/>
    <property type="evidence" value="ECO:0007669"/>
    <property type="project" value="UniProtKB-KW"/>
</dbReference>
<dbReference type="EMBL" id="DXAJ01000094">
    <property type="protein sequence ID" value="HJA02961.1"/>
    <property type="molecule type" value="Genomic_DNA"/>
</dbReference>
<dbReference type="AlphaFoldDB" id="A0A9D2H3X9"/>
<evidence type="ECO:0000313" key="7">
    <source>
        <dbReference type="Proteomes" id="UP000824221"/>
    </source>
</evidence>
<dbReference type="CDD" id="cd04186">
    <property type="entry name" value="GT_2_like_c"/>
    <property type="match status" value="1"/>
</dbReference>
<evidence type="ECO:0000256" key="3">
    <source>
        <dbReference type="ARBA" id="ARBA00022676"/>
    </source>
</evidence>
<dbReference type="PANTHER" id="PTHR43179:SF12">
    <property type="entry name" value="GALACTOFURANOSYLTRANSFERASE GLFT2"/>
    <property type="match status" value="1"/>
</dbReference>
<proteinExistence type="inferred from homology"/>
<keyword evidence="4" id="KW-0808">Transferase</keyword>
<dbReference type="SUPFAM" id="SSF53448">
    <property type="entry name" value="Nucleotide-diphospho-sugar transferases"/>
    <property type="match status" value="1"/>
</dbReference>
<evidence type="ECO:0000313" key="6">
    <source>
        <dbReference type="EMBL" id="HJA02961.1"/>
    </source>
</evidence>
<organism evidence="6 7">
    <name type="scientific">Candidatus Gallimonas gallistercoris</name>
    <dbReference type="NCBI Taxonomy" id="2838602"/>
    <lineage>
        <taxon>Bacteria</taxon>
        <taxon>Bacillati</taxon>
        <taxon>Bacillota</taxon>
        <taxon>Clostridia</taxon>
        <taxon>Candidatus Gallimonas</taxon>
    </lineage>
</organism>
<dbReference type="Pfam" id="PF00535">
    <property type="entry name" value="Glycos_transf_2"/>
    <property type="match status" value="1"/>
</dbReference>
<comment type="pathway">
    <text evidence="1">Cell wall biogenesis; cell wall polysaccharide biosynthesis.</text>
</comment>
<dbReference type="Proteomes" id="UP000824221">
    <property type="component" value="Unassembled WGS sequence"/>
</dbReference>
<reference evidence="6" key="1">
    <citation type="journal article" date="2021" name="PeerJ">
        <title>Extensive microbial diversity within the chicken gut microbiome revealed by metagenomics and culture.</title>
        <authorList>
            <person name="Gilroy R."/>
            <person name="Ravi A."/>
            <person name="Getino M."/>
            <person name="Pursley I."/>
            <person name="Horton D.L."/>
            <person name="Alikhan N.F."/>
            <person name="Baker D."/>
            <person name="Gharbi K."/>
            <person name="Hall N."/>
            <person name="Watson M."/>
            <person name="Adriaenssens E.M."/>
            <person name="Foster-Nyarko E."/>
            <person name="Jarju S."/>
            <person name="Secka A."/>
            <person name="Antonio M."/>
            <person name="Oren A."/>
            <person name="Chaudhuri R.R."/>
            <person name="La Ragione R."/>
            <person name="Hildebrand F."/>
            <person name="Pallen M.J."/>
        </authorList>
    </citation>
    <scope>NUCLEOTIDE SEQUENCE</scope>
    <source>
        <strain evidence="6">CHK156-179</strain>
    </source>
</reference>
<dbReference type="Gene3D" id="3.90.550.10">
    <property type="entry name" value="Spore Coat Polysaccharide Biosynthesis Protein SpsA, Chain A"/>
    <property type="match status" value="1"/>
</dbReference>
<dbReference type="InterPro" id="IPR001173">
    <property type="entry name" value="Glyco_trans_2-like"/>
</dbReference>
<evidence type="ECO:0000259" key="5">
    <source>
        <dbReference type="Pfam" id="PF00535"/>
    </source>
</evidence>
<gene>
    <name evidence="6" type="ORF">H9797_06280</name>
</gene>
<evidence type="ECO:0000256" key="1">
    <source>
        <dbReference type="ARBA" id="ARBA00004776"/>
    </source>
</evidence>
<keyword evidence="3" id="KW-0328">Glycosyltransferase</keyword>
<feature type="domain" description="Glycosyltransferase 2-like" evidence="5">
    <location>
        <begin position="4"/>
        <end position="185"/>
    </location>
</feature>
<comment type="similarity">
    <text evidence="2">Belongs to the glycosyltransferase 2 family.</text>
</comment>
<sequence>MDVSVIMINYNTFSLTKDALDSIFRETKGIDYEVILIDNASPDGSGDRLSVLYGNKIVYLQSGGNLGTSKAFNIALKHASGKYVLWLNTDILLKENFIKKLFDYMESDPNCGICGGNLLDYQGKPMNSCRMEFESPKSIKRDHSIFFNLFKKLAFRRSDYNYSSYPQRVAWVCGADMMVRREVFEQIGGFDEVIFMYAEEEEFQYRMTQLTDYTVMSVPWAHMYHLEGGSVKKKKRGYNDAWERLMLLGLPRFFYKWYGEKTVRQYLNVRINGLKKLRFLELLTLKKDRAERHKQMIALYREYLANFSAYLEQLKGGDDQLKGEHK</sequence>